<evidence type="ECO:0000313" key="2">
    <source>
        <dbReference type="EMBL" id="RKD12354.1"/>
    </source>
</evidence>
<name>A0A419S1J2_9SPHI</name>
<dbReference type="Proteomes" id="UP000283433">
    <property type="component" value="Unassembled WGS sequence"/>
</dbReference>
<keyword evidence="1" id="KW-0732">Signal</keyword>
<evidence type="ECO:0008006" key="4">
    <source>
        <dbReference type="Google" id="ProtNLM"/>
    </source>
</evidence>
<evidence type="ECO:0000256" key="1">
    <source>
        <dbReference type="SAM" id="SignalP"/>
    </source>
</evidence>
<gene>
    <name evidence="2" type="ORF">BCY91_11910</name>
</gene>
<evidence type="ECO:0000313" key="3">
    <source>
        <dbReference type="Proteomes" id="UP000283433"/>
    </source>
</evidence>
<organism evidence="2 3">
    <name type="scientific">Pelobium manganitolerans</name>
    <dbReference type="NCBI Taxonomy" id="1842495"/>
    <lineage>
        <taxon>Bacteria</taxon>
        <taxon>Pseudomonadati</taxon>
        <taxon>Bacteroidota</taxon>
        <taxon>Sphingobacteriia</taxon>
        <taxon>Sphingobacteriales</taxon>
        <taxon>Sphingobacteriaceae</taxon>
        <taxon>Pelobium</taxon>
    </lineage>
</organism>
<proteinExistence type="predicted"/>
<comment type="caution">
    <text evidence="2">The sequence shown here is derived from an EMBL/GenBank/DDBJ whole genome shotgun (WGS) entry which is preliminary data.</text>
</comment>
<dbReference type="EMBL" id="MBTA01000030">
    <property type="protein sequence ID" value="RKD12354.1"/>
    <property type="molecule type" value="Genomic_DNA"/>
</dbReference>
<dbReference type="InterPro" id="IPR025634">
    <property type="entry name" value="DUF4292"/>
</dbReference>
<dbReference type="Pfam" id="PF14125">
    <property type="entry name" value="DUF4292"/>
    <property type="match status" value="1"/>
</dbReference>
<sequence length="263" mass="28780">MKRNILSKLLVLAFCVAAISCKSKKNLVGSAPSNSNETELSERASINLKKIVAKQSDFKTLNTRANSRLSIKNKSFDVTMNMRIKKGEGVWISVTYFAGIEVARALITPDSIKVLDKINETYLKKPFSFVHKYSNDQIDYATLEAILIGNAVPLTIANKSNISVAPEGLVASGQQNGLAYHVNFNSDFKPASTNLKTTDGSKNLSVAIPVFENIAGVLVPKSLNLSSQALSNSVKVDMEYNKTVLNEPVDFPFNVSKRFSVIE</sequence>
<dbReference type="OrthoDB" id="849114at2"/>
<dbReference type="AlphaFoldDB" id="A0A419S1J2"/>
<feature type="chain" id="PRO_5019119457" description="Deoxyuridine 5'-triphosphate nucleotidohydrolase" evidence="1">
    <location>
        <begin position="19"/>
        <end position="263"/>
    </location>
</feature>
<dbReference type="PROSITE" id="PS51257">
    <property type="entry name" value="PROKAR_LIPOPROTEIN"/>
    <property type="match status" value="1"/>
</dbReference>
<protein>
    <recommendedName>
        <fullName evidence="4">Deoxyuridine 5'-triphosphate nucleotidohydrolase</fullName>
    </recommendedName>
</protein>
<keyword evidence="3" id="KW-1185">Reference proteome</keyword>
<reference evidence="2 3" key="1">
    <citation type="submission" date="2016-07" db="EMBL/GenBank/DDBJ databases">
        <title>Genome of Pelobium manganitolerans.</title>
        <authorList>
            <person name="Wu S."/>
            <person name="Wang G."/>
        </authorList>
    </citation>
    <scope>NUCLEOTIDE SEQUENCE [LARGE SCALE GENOMIC DNA]</scope>
    <source>
        <strain evidence="2 3">YS-25</strain>
    </source>
</reference>
<dbReference type="RefSeq" id="WP_120183173.1">
    <property type="nucleotide sequence ID" value="NZ_MBTA01000030.1"/>
</dbReference>
<accession>A0A419S1J2</accession>
<feature type="signal peptide" evidence="1">
    <location>
        <begin position="1"/>
        <end position="18"/>
    </location>
</feature>